<keyword evidence="2" id="KW-1185">Reference proteome</keyword>
<dbReference type="AlphaFoldDB" id="A0A4Y8RRH4"/>
<accession>A0A4Y8RRH4</accession>
<dbReference type="EMBL" id="SOZD01000002">
    <property type="protein sequence ID" value="TFF25665.1"/>
    <property type="molecule type" value="Genomic_DNA"/>
</dbReference>
<gene>
    <name evidence="1" type="ORF">E3C22_06230</name>
</gene>
<protein>
    <recommendedName>
        <fullName evidence="3">Tetratricopeptide repeat protein</fullName>
    </recommendedName>
</protein>
<evidence type="ECO:0000313" key="2">
    <source>
        <dbReference type="Proteomes" id="UP000298179"/>
    </source>
</evidence>
<reference evidence="1 2" key="1">
    <citation type="submission" date="2019-03" db="EMBL/GenBank/DDBJ databases">
        <title>Jiella endophytica sp. nov., a novel endophytic bacterium isolated from root of Ficus microcarpa Linn. f.</title>
        <authorList>
            <person name="Tuo L."/>
        </authorList>
    </citation>
    <scope>NUCLEOTIDE SEQUENCE [LARGE SCALE GENOMIC DNA]</scope>
    <source>
        <strain evidence="1 2">CBS5Q-3</strain>
    </source>
</reference>
<dbReference type="OrthoDB" id="9815010at2"/>
<dbReference type="Proteomes" id="UP000298179">
    <property type="component" value="Unassembled WGS sequence"/>
</dbReference>
<comment type="caution">
    <text evidence="1">The sequence shown here is derived from an EMBL/GenBank/DDBJ whole genome shotgun (WGS) entry which is preliminary data.</text>
</comment>
<proteinExistence type="predicted"/>
<name>A0A4Y8RRH4_9HYPH</name>
<evidence type="ECO:0000313" key="1">
    <source>
        <dbReference type="EMBL" id="TFF25665.1"/>
    </source>
</evidence>
<evidence type="ECO:0008006" key="3">
    <source>
        <dbReference type="Google" id="ProtNLM"/>
    </source>
</evidence>
<sequence>MAGRALILMRQGRHRLAQKQLREAVAINPFLKERGLIAEDPKRDAPRPGIDL</sequence>
<organism evidence="1 2">
    <name type="scientific">Jiella endophytica</name>
    <dbReference type="NCBI Taxonomy" id="2558362"/>
    <lineage>
        <taxon>Bacteria</taxon>
        <taxon>Pseudomonadati</taxon>
        <taxon>Pseudomonadota</taxon>
        <taxon>Alphaproteobacteria</taxon>
        <taxon>Hyphomicrobiales</taxon>
        <taxon>Aurantimonadaceae</taxon>
        <taxon>Jiella</taxon>
    </lineage>
</organism>